<evidence type="ECO:0000313" key="6">
    <source>
        <dbReference type="Proteomes" id="UP000645007"/>
    </source>
</evidence>
<evidence type="ECO:0000259" key="4">
    <source>
        <dbReference type="PROSITE" id="PS50995"/>
    </source>
</evidence>
<protein>
    <submittedName>
        <fullName evidence="5">MarR family transcriptional regulator</fullName>
    </submittedName>
</protein>
<dbReference type="InterPro" id="IPR023187">
    <property type="entry name" value="Tscrpt_reg_MarR-type_CS"/>
</dbReference>
<dbReference type="PANTHER" id="PTHR33164:SF57">
    <property type="entry name" value="MARR-FAMILY TRANSCRIPTIONAL REGULATOR"/>
    <property type="match status" value="1"/>
</dbReference>
<proteinExistence type="predicted"/>
<dbReference type="InterPro" id="IPR036390">
    <property type="entry name" value="WH_DNA-bd_sf"/>
</dbReference>
<name>A0ABR8ZID3_9LACO</name>
<organism evidence="5 6">
    <name type="scientific">Limosilactobacillus urinaemulieris</name>
    <dbReference type="NCBI Taxonomy" id="2742600"/>
    <lineage>
        <taxon>Bacteria</taxon>
        <taxon>Bacillati</taxon>
        <taxon>Bacillota</taxon>
        <taxon>Bacilli</taxon>
        <taxon>Lactobacillales</taxon>
        <taxon>Lactobacillaceae</taxon>
        <taxon>Limosilactobacillus</taxon>
    </lineage>
</organism>
<gene>
    <name evidence="5" type="ORF">HUK45_01615</name>
</gene>
<dbReference type="InterPro" id="IPR036388">
    <property type="entry name" value="WH-like_DNA-bd_sf"/>
</dbReference>
<dbReference type="PANTHER" id="PTHR33164">
    <property type="entry name" value="TRANSCRIPTIONAL REGULATOR, MARR FAMILY"/>
    <property type="match status" value="1"/>
</dbReference>
<sequence>MTEISNMELIKKMLKSLVILRENSFANVHQPFQGSMPGFGLGRDGQEFPGRGIGPNGMFNDHQFSPRARRTMSGDWAMNGAFSMMNGRQPEFSGRQGLVRENLLTIIADAPEGIRAKQIAAQAGINQSSVSESLGKLEDDGYIRRTTDPTDKRATLIFLTDLGKARASEVEDQQKEMFGHLFDSLTANEKAELARLLDKIIAGNKK</sequence>
<dbReference type="EMBL" id="JABUXR010000002">
    <property type="protein sequence ID" value="MBD8084972.1"/>
    <property type="molecule type" value="Genomic_DNA"/>
</dbReference>
<dbReference type="Gene3D" id="1.10.10.10">
    <property type="entry name" value="Winged helix-like DNA-binding domain superfamily/Winged helix DNA-binding domain"/>
    <property type="match status" value="1"/>
</dbReference>
<dbReference type="InterPro" id="IPR039422">
    <property type="entry name" value="MarR/SlyA-like"/>
</dbReference>
<dbReference type="CDD" id="cd00090">
    <property type="entry name" value="HTH_ARSR"/>
    <property type="match status" value="1"/>
</dbReference>
<reference evidence="5 6" key="1">
    <citation type="submission" date="2020-06" db="EMBL/GenBank/DDBJ databases">
        <title>Limosilactobacillus sp. nov.</title>
        <authorList>
            <person name="Ksiezarek M."/>
            <person name="Goncalves Ribeiro T."/>
            <person name="Rocha J."/>
            <person name="Grosso F."/>
            <person name="Peixe L."/>
        </authorList>
    </citation>
    <scope>NUCLEOTIDE SEQUENCE [LARGE SCALE GENOMIC DNA]</scope>
    <source>
        <strain evidence="6">c9Ua_26_M</strain>
    </source>
</reference>
<evidence type="ECO:0000313" key="5">
    <source>
        <dbReference type="EMBL" id="MBD8084972.1"/>
    </source>
</evidence>
<dbReference type="PRINTS" id="PR00598">
    <property type="entry name" value="HTHMARR"/>
</dbReference>
<feature type="domain" description="HTH marR-type" evidence="4">
    <location>
        <begin position="55"/>
        <end position="202"/>
    </location>
</feature>
<dbReference type="PROSITE" id="PS01117">
    <property type="entry name" value="HTH_MARR_1"/>
    <property type="match status" value="1"/>
</dbReference>
<dbReference type="Proteomes" id="UP000645007">
    <property type="component" value="Unassembled WGS sequence"/>
</dbReference>
<dbReference type="InterPro" id="IPR000835">
    <property type="entry name" value="HTH_MarR-typ"/>
</dbReference>
<keyword evidence="1" id="KW-0805">Transcription regulation</keyword>
<evidence type="ECO:0000256" key="3">
    <source>
        <dbReference type="ARBA" id="ARBA00023163"/>
    </source>
</evidence>
<comment type="caution">
    <text evidence="5">The sequence shown here is derived from an EMBL/GenBank/DDBJ whole genome shotgun (WGS) entry which is preliminary data.</text>
</comment>
<evidence type="ECO:0000256" key="1">
    <source>
        <dbReference type="ARBA" id="ARBA00023015"/>
    </source>
</evidence>
<keyword evidence="6" id="KW-1185">Reference proteome</keyword>
<dbReference type="PROSITE" id="PS50995">
    <property type="entry name" value="HTH_MARR_2"/>
    <property type="match status" value="1"/>
</dbReference>
<dbReference type="InterPro" id="IPR011991">
    <property type="entry name" value="ArsR-like_HTH"/>
</dbReference>
<keyword evidence="2" id="KW-0238">DNA-binding</keyword>
<dbReference type="RefSeq" id="WP_191910790.1">
    <property type="nucleotide sequence ID" value="NZ_JABUXR010000002.1"/>
</dbReference>
<dbReference type="Pfam" id="PF12802">
    <property type="entry name" value="MarR_2"/>
    <property type="match status" value="1"/>
</dbReference>
<keyword evidence="3" id="KW-0804">Transcription</keyword>
<dbReference type="SMART" id="SM00347">
    <property type="entry name" value="HTH_MARR"/>
    <property type="match status" value="1"/>
</dbReference>
<evidence type="ECO:0000256" key="2">
    <source>
        <dbReference type="ARBA" id="ARBA00023125"/>
    </source>
</evidence>
<dbReference type="SUPFAM" id="SSF46785">
    <property type="entry name" value="Winged helix' DNA-binding domain"/>
    <property type="match status" value="1"/>
</dbReference>
<accession>A0ABR8ZID3</accession>